<accession>A0ABS7T2P4</accession>
<dbReference type="RefSeq" id="WP_223674351.1">
    <property type="nucleotide sequence ID" value="NZ_JAINZW010000001.1"/>
</dbReference>
<protein>
    <submittedName>
        <fullName evidence="1">Uncharacterized protein</fullName>
    </submittedName>
</protein>
<gene>
    <name evidence="1" type="ORF">K6753_01160</name>
</gene>
<organism evidence="1 2">
    <name type="scientific">Novilysobacter selenitireducens</name>
    <dbReference type="NCBI Taxonomy" id="2872639"/>
    <lineage>
        <taxon>Bacteria</taxon>
        <taxon>Pseudomonadati</taxon>
        <taxon>Pseudomonadota</taxon>
        <taxon>Gammaproteobacteria</taxon>
        <taxon>Lysobacterales</taxon>
        <taxon>Lysobacteraceae</taxon>
        <taxon>Novilysobacter</taxon>
    </lineage>
</organism>
<sequence>MNASPTFARPAATVAPRNLQAAVYVARRPRGTGVGYGHSSGYGSTRQYANPVNRPLFRFFA</sequence>
<evidence type="ECO:0000313" key="1">
    <source>
        <dbReference type="EMBL" id="MBZ4038142.1"/>
    </source>
</evidence>
<comment type="caution">
    <text evidence="1">The sequence shown here is derived from an EMBL/GenBank/DDBJ whole genome shotgun (WGS) entry which is preliminary data.</text>
</comment>
<dbReference type="Proteomes" id="UP001430954">
    <property type="component" value="Unassembled WGS sequence"/>
</dbReference>
<name>A0ABS7T2P4_9GAMM</name>
<dbReference type="EMBL" id="JAINZW010000001">
    <property type="protein sequence ID" value="MBZ4038142.1"/>
    <property type="molecule type" value="Genomic_DNA"/>
</dbReference>
<keyword evidence="2" id="KW-1185">Reference proteome</keyword>
<proteinExistence type="predicted"/>
<reference evidence="1 2" key="1">
    <citation type="submission" date="2021-09" db="EMBL/GenBank/DDBJ databases">
        <title>Lysobacter sp. 13A isolated from the river sediment.</title>
        <authorList>
            <person name="Liu H."/>
            <person name="Li S."/>
            <person name="Mao S."/>
        </authorList>
    </citation>
    <scope>NUCLEOTIDE SEQUENCE [LARGE SCALE GENOMIC DNA]</scope>
    <source>
        <strain evidence="1 2">13A</strain>
    </source>
</reference>
<evidence type="ECO:0000313" key="2">
    <source>
        <dbReference type="Proteomes" id="UP001430954"/>
    </source>
</evidence>